<keyword evidence="2" id="KW-0328">Glycosyltransferase</keyword>
<organism evidence="2">
    <name type="scientific">Alsobacter sp. KACC 23698</name>
    <dbReference type="NCBI Taxonomy" id="3149229"/>
    <lineage>
        <taxon>Bacteria</taxon>
        <taxon>Pseudomonadati</taxon>
        <taxon>Pseudomonadota</taxon>
        <taxon>Alphaproteobacteria</taxon>
        <taxon>Hyphomicrobiales</taxon>
        <taxon>Alsobacteraceae</taxon>
        <taxon>Alsobacter</taxon>
    </lineage>
</organism>
<name>A0AAU7JH95_9HYPH</name>
<dbReference type="InterPro" id="IPR029044">
    <property type="entry name" value="Nucleotide-diphossugar_trans"/>
</dbReference>
<dbReference type="GO" id="GO:0016757">
    <property type="term" value="F:glycosyltransferase activity"/>
    <property type="evidence" value="ECO:0007669"/>
    <property type="project" value="UniProtKB-KW"/>
</dbReference>
<dbReference type="RefSeq" id="WP_406856536.1">
    <property type="nucleotide sequence ID" value="NZ_CP157484.1"/>
</dbReference>
<dbReference type="InterPro" id="IPR050834">
    <property type="entry name" value="Glycosyltransf_2"/>
</dbReference>
<proteinExistence type="predicted"/>
<dbReference type="Pfam" id="PF00535">
    <property type="entry name" value="Glycos_transf_2"/>
    <property type="match status" value="1"/>
</dbReference>
<dbReference type="PANTHER" id="PTHR43685:SF2">
    <property type="entry name" value="GLYCOSYLTRANSFERASE 2-LIKE DOMAIN-CONTAINING PROTEIN"/>
    <property type="match status" value="1"/>
</dbReference>
<protein>
    <submittedName>
        <fullName evidence="2">Glycosyltransferase</fullName>
        <ecNumber evidence="2">2.4.-.-</ecNumber>
    </submittedName>
</protein>
<dbReference type="Gene3D" id="3.90.550.10">
    <property type="entry name" value="Spore Coat Polysaccharide Biosynthesis Protein SpsA, Chain A"/>
    <property type="match status" value="1"/>
</dbReference>
<dbReference type="AlphaFoldDB" id="A0AAU7JH95"/>
<dbReference type="SUPFAM" id="SSF53448">
    <property type="entry name" value="Nucleotide-diphospho-sugar transferases"/>
    <property type="match status" value="1"/>
</dbReference>
<reference evidence="2" key="1">
    <citation type="submission" date="2024-05" db="EMBL/GenBank/DDBJ databases">
        <authorList>
            <person name="Kim S."/>
            <person name="Heo J."/>
            <person name="Choi H."/>
            <person name="Choi Y."/>
            <person name="Kwon S.-W."/>
            <person name="Kim Y."/>
        </authorList>
    </citation>
    <scope>NUCLEOTIDE SEQUENCE</scope>
    <source>
        <strain evidence="2">KACC 23698</strain>
    </source>
</reference>
<evidence type="ECO:0000259" key="1">
    <source>
        <dbReference type="Pfam" id="PF00535"/>
    </source>
</evidence>
<feature type="domain" description="Glycosyltransferase 2-like" evidence="1">
    <location>
        <begin position="3"/>
        <end position="126"/>
    </location>
</feature>
<sequence length="314" mass="33921">MISVVIPARNEGPGLASTVQSIVEGRRSGADVEIVIADDVSRDGCCRALAPVSSGVPVRVVRSKTRLGVPKARNLGVTHSRGELLLITDGHVSLEAGWDIALMEAAGGDRIAAGSIVDAESGATAYGCRLVTPHMGTFWNAAAPAVGHDVQIASAAATGLTRALFDRIGGYDEGMRIYGAAEPEFSVRAWLSGAQVACAPKLRVTHRFKGEGARDAFLARARLNLVHNNLRFGLCYLSDTASLEMVRYYALKYPRHFRKALALVAESDVWSRRAFLKSRLKFDFQWFVEKFDLRDQIGRPLARRPKAGAIACAS</sequence>
<dbReference type="EMBL" id="CP157484">
    <property type="protein sequence ID" value="XBO39690.1"/>
    <property type="molecule type" value="Genomic_DNA"/>
</dbReference>
<evidence type="ECO:0000313" key="2">
    <source>
        <dbReference type="EMBL" id="XBO39690.1"/>
    </source>
</evidence>
<dbReference type="InterPro" id="IPR001173">
    <property type="entry name" value="Glyco_trans_2-like"/>
</dbReference>
<keyword evidence="2" id="KW-0808">Transferase</keyword>
<accession>A0AAU7JH95</accession>
<dbReference type="PANTHER" id="PTHR43685">
    <property type="entry name" value="GLYCOSYLTRANSFERASE"/>
    <property type="match status" value="1"/>
</dbReference>
<gene>
    <name evidence="2" type="ORF">ABEG18_02585</name>
</gene>
<dbReference type="EC" id="2.4.-.-" evidence="2"/>